<dbReference type="OrthoDB" id="5842869at2759"/>
<name>A0A0B2W6T6_TOXCA</name>
<comment type="caution">
    <text evidence="2">The sequence shown here is derived from an EMBL/GenBank/DDBJ whole genome shotgun (WGS) entry which is preliminary data.</text>
</comment>
<keyword evidence="3" id="KW-1185">Reference proteome</keyword>
<evidence type="ECO:0000259" key="1">
    <source>
        <dbReference type="Pfam" id="PF06025"/>
    </source>
</evidence>
<evidence type="ECO:0000313" key="3">
    <source>
        <dbReference type="Proteomes" id="UP000031036"/>
    </source>
</evidence>
<feature type="domain" description="DUF913" evidence="1">
    <location>
        <begin position="40"/>
        <end position="94"/>
    </location>
</feature>
<dbReference type="EMBL" id="JPKZ01000124">
    <property type="protein sequence ID" value="KHN88990.1"/>
    <property type="molecule type" value="Genomic_DNA"/>
</dbReference>
<sequence length="131" mass="14923">MKRRRNEMNEAAVSLGSALDDLLRHQPTLRPLLLNSFVKLPASRDVLAALPNTFTALCLNERGLHNFIAEDPFEHLCNILYYTKFISAMKRRRNEMSLCLICFSSSRFLYSFLNTPLLSSFEHGGSLILTS</sequence>
<dbReference type="AlphaFoldDB" id="A0A0B2W6T6"/>
<dbReference type="Proteomes" id="UP000031036">
    <property type="component" value="Unassembled WGS sequence"/>
</dbReference>
<organism evidence="2 3">
    <name type="scientific">Toxocara canis</name>
    <name type="common">Canine roundworm</name>
    <dbReference type="NCBI Taxonomy" id="6265"/>
    <lineage>
        <taxon>Eukaryota</taxon>
        <taxon>Metazoa</taxon>
        <taxon>Ecdysozoa</taxon>
        <taxon>Nematoda</taxon>
        <taxon>Chromadorea</taxon>
        <taxon>Rhabditida</taxon>
        <taxon>Spirurina</taxon>
        <taxon>Ascaridomorpha</taxon>
        <taxon>Ascaridoidea</taxon>
        <taxon>Toxocaridae</taxon>
        <taxon>Toxocara</taxon>
    </lineage>
</organism>
<dbReference type="Pfam" id="PF06025">
    <property type="entry name" value="DUF913"/>
    <property type="match status" value="1"/>
</dbReference>
<gene>
    <name evidence="2" type="primary">Huwe1</name>
    <name evidence="2" type="ORF">Tcan_10906</name>
</gene>
<reference evidence="2 3" key="1">
    <citation type="submission" date="2014-11" db="EMBL/GenBank/DDBJ databases">
        <title>Genetic blueprint of the zoonotic pathogen Toxocara canis.</title>
        <authorList>
            <person name="Zhu X.-Q."/>
            <person name="Korhonen P.K."/>
            <person name="Cai H."/>
            <person name="Young N.D."/>
            <person name="Nejsum P."/>
            <person name="von Samson-Himmelstjerna G."/>
            <person name="Boag P.R."/>
            <person name="Tan P."/>
            <person name="Li Q."/>
            <person name="Min J."/>
            <person name="Yang Y."/>
            <person name="Wang X."/>
            <person name="Fang X."/>
            <person name="Hall R.S."/>
            <person name="Hofmann A."/>
            <person name="Sternberg P.W."/>
            <person name="Jex A.R."/>
            <person name="Gasser R.B."/>
        </authorList>
    </citation>
    <scope>NUCLEOTIDE SEQUENCE [LARGE SCALE GENOMIC DNA]</scope>
    <source>
        <strain evidence="2">PN_DK_2014</strain>
    </source>
</reference>
<accession>A0A0B2W6T6</accession>
<evidence type="ECO:0000313" key="2">
    <source>
        <dbReference type="EMBL" id="KHN88990.1"/>
    </source>
</evidence>
<dbReference type="InterPro" id="IPR010314">
    <property type="entry name" value="E3_Ub_ligase_DUF913"/>
</dbReference>
<proteinExistence type="predicted"/>
<protein>
    <submittedName>
        <fullName evidence="2">E3 ubiquitin-protein ligase HUWE1</fullName>
    </submittedName>
</protein>
<dbReference type="STRING" id="6265.A0A0B2W6T6"/>